<accession>A0A545UD04</accession>
<dbReference type="EMBL" id="VIKS01000008">
    <property type="protein sequence ID" value="TQV87349.1"/>
    <property type="molecule type" value="Genomic_DNA"/>
</dbReference>
<dbReference type="OrthoDB" id="9805070at2"/>
<feature type="signal peptide" evidence="1">
    <location>
        <begin position="1"/>
        <end position="24"/>
    </location>
</feature>
<reference evidence="3 4" key="1">
    <citation type="submission" date="2019-07" db="EMBL/GenBank/DDBJ databases">
        <title>Draft genome for Aliikangiella sp. M105.</title>
        <authorList>
            <person name="Wang G."/>
        </authorList>
    </citation>
    <scope>NUCLEOTIDE SEQUENCE [LARGE SCALE GENOMIC DNA]</scope>
    <source>
        <strain evidence="3 4">M105</strain>
    </source>
</reference>
<feature type="domain" description="M23ase beta-sheet core" evidence="2">
    <location>
        <begin position="196"/>
        <end position="291"/>
    </location>
</feature>
<dbReference type="PANTHER" id="PTHR21666">
    <property type="entry name" value="PEPTIDASE-RELATED"/>
    <property type="match status" value="1"/>
</dbReference>
<dbReference type="Proteomes" id="UP000315439">
    <property type="component" value="Unassembled WGS sequence"/>
</dbReference>
<dbReference type="InterPro" id="IPR016047">
    <property type="entry name" value="M23ase_b-sheet_dom"/>
</dbReference>
<dbReference type="GO" id="GO:0004222">
    <property type="term" value="F:metalloendopeptidase activity"/>
    <property type="evidence" value="ECO:0007669"/>
    <property type="project" value="TreeGrafter"/>
</dbReference>
<organism evidence="3 4">
    <name type="scientific">Aliikangiella coralliicola</name>
    <dbReference type="NCBI Taxonomy" id="2592383"/>
    <lineage>
        <taxon>Bacteria</taxon>
        <taxon>Pseudomonadati</taxon>
        <taxon>Pseudomonadota</taxon>
        <taxon>Gammaproteobacteria</taxon>
        <taxon>Oceanospirillales</taxon>
        <taxon>Pleioneaceae</taxon>
        <taxon>Aliikangiella</taxon>
    </lineage>
</organism>
<protein>
    <submittedName>
        <fullName evidence="3">M23 family metallopeptidase</fullName>
    </submittedName>
</protein>
<evidence type="ECO:0000259" key="2">
    <source>
        <dbReference type="Pfam" id="PF01551"/>
    </source>
</evidence>
<dbReference type="InterPro" id="IPR011055">
    <property type="entry name" value="Dup_hybrid_motif"/>
</dbReference>
<dbReference type="AlphaFoldDB" id="A0A545UD04"/>
<comment type="caution">
    <text evidence="3">The sequence shown here is derived from an EMBL/GenBank/DDBJ whole genome shotgun (WGS) entry which is preliminary data.</text>
</comment>
<dbReference type="PANTHER" id="PTHR21666:SF285">
    <property type="entry name" value="M23 FAMILY METALLOPEPTIDASE"/>
    <property type="match status" value="1"/>
</dbReference>
<dbReference type="FunFam" id="2.70.70.10:FF:000019">
    <property type="entry name" value="M23 family peptidase"/>
    <property type="match status" value="1"/>
</dbReference>
<evidence type="ECO:0000256" key="1">
    <source>
        <dbReference type="SAM" id="SignalP"/>
    </source>
</evidence>
<keyword evidence="4" id="KW-1185">Reference proteome</keyword>
<proteinExistence type="predicted"/>
<evidence type="ECO:0000313" key="4">
    <source>
        <dbReference type="Proteomes" id="UP000315439"/>
    </source>
</evidence>
<dbReference type="SUPFAM" id="SSF51261">
    <property type="entry name" value="Duplicated hybrid motif"/>
    <property type="match status" value="1"/>
</dbReference>
<dbReference type="Pfam" id="PF01551">
    <property type="entry name" value="Peptidase_M23"/>
    <property type="match status" value="1"/>
</dbReference>
<keyword evidence="1" id="KW-0732">Signal</keyword>
<name>A0A545UD04_9GAMM</name>
<dbReference type="RefSeq" id="WP_142894000.1">
    <property type="nucleotide sequence ID" value="NZ_ML660164.1"/>
</dbReference>
<dbReference type="Gene3D" id="2.70.70.10">
    <property type="entry name" value="Glucose Permease (Domain IIA)"/>
    <property type="match status" value="1"/>
</dbReference>
<sequence>MMFHKWLYSLSIIFITTSASNFSAAGSAVVNKASTNSGDVVSGLKNAYGDIEILNGGPQQGSMILARLKGEGEVFYKQKKLPLTKEGLFVFGVGRDAPSSIELIVKKSNKSNVVPIKVKSREWKIERIDGLPPSKVTPKSKDVLARISREAKLVKSARTLESDSTFFTMAFIMPAEGRISGVYGSQRVLNGQPKRPHYGLDVANKTGTPVIAPANGTVSLTHPDMYYSGGTLVIDHGFGISSTYIHLNSISVKQGQKVLQGDLIGTIGSSGRATGPHLDWRLNWFQTRLDPQLLIGGAN</sequence>
<gene>
    <name evidence="3" type="ORF">FLL46_12940</name>
</gene>
<dbReference type="InterPro" id="IPR050570">
    <property type="entry name" value="Cell_wall_metabolism_enzyme"/>
</dbReference>
<dbReference type="CDD" id="cd12797">
    <property type="entry name" value="M23_peptidase"/>
    <property type="match status" value="1"/>
</dbReference>
<feature type="chain" id="PRO_5021827569" evidence="1">
    <location>
        <begin position="25"/>
        <end position="299"/>
    </location>
</feature>
<evidence type="ECO:0000313" key="3">
    <source>
        <dbReference type="EMBL" id="TQV87349.1"/>
    </source>
</evidence>